<dbReference type="AlphaFoldDB" id="A0AAV4BA54"/>
<dbReference type="EMBL" id="BLXT01004610">
    <property type="protein sequence ID" value="GFO15691.1"/>
    <property type="molecule type" value="Genomic_DNA"/>
</dbReference>
<dbReference type="Proteomes" id="UP000735302">
    <property type="component" value="Unassembled WGS sequence"/>
</dbReference>
<comment type="caution">
    <text evidence="1">The sequence shown here is derived from an EMBL/GenBank/DDBJ whole genome shotgun (WGS) entry which is preliminary data.</text>
</comment>
<sequence length="94" mass="10207">MLTEDWLRVSSACLAGGNRPCQGCGSVRQRHAGELRDSHGAIRDSGSRSLLSRAVWTFGDWSSGGGCAKVDSHALRLTQDVRRHRVGSVFIRGK</sequence>
<reference evidence="1 2" key="1">
    <citation type="journal article" date="2021" name="Elife">
        <title>Chloroplast acquisition without the gene transfer in kleptoplastic sea slugs, Plakobranchus ocellatus.</title>
        <authorList>
            <person name="Maeda T."/>
            <person name="Takahashi S."/>
            <person name="Yoshida T."/>
            <person name="Shimamura S."/>
            <person name="Takaki Y."/>
            <person name="Nagai Y."/>
            <person name="Toyoda A."/>
            <person name="Suzuki Y."/>
            <person name="Arimoto A."/>
            <person name="Ishii H."/>
            <person name="Satoh N."/>
            <person name="Nishiyama T."/>
            <person name="Hasebe M."/>
            <person name="Maruyama T."/>
            <person name="Minagawa J."/>
            <person name="Obokata J."/>
            <person name="Shigenobu S."/>
        </authorList>
    </citation>
    <scope>NUCLEOTIDE SEQUENCE [LARGE SCALE GENOMIC DNA]</scope>
</reference>
<name>A0AAV4BA54_9GAST</name>
<organism evidence="1 2">
    <name type="scientific">Plakobranchus ocellatus</name>
    <dbReference type="NCBI Taxonomy" id="259542"/>
    <lineage>
        <taxon>Eukaryota</taxon>
        <taxon>Metazoa</taxon>
        <taxon>Spiralia</taxon>
        <taxon>Lophotrochozoa</taxon>
        <taxon>Mollusca</taxon>
        <taxon>Gastropoda</taxon>
        <taxon>Heterobranchia</taxon>
        <taxon>Euthyneura</taxon>
        <taxon>Panpulmonata</taxon>
        <taxon>Sacoglossa</taxon>
        <taxon>Placobranchoidea</taxon>
        <taxon>Plakobranchidae</taxon>
        <taxon>Plakobranchus</taxon>
    </lineage>
</organism>
<protein>
    <submittedName>
        <fullName evidence="1">Uncharacterized protein</fullName>
    </submittedName>
</protein>
<proteinExistence type="predicted"/>
<evidence type="ECO:0000313" key="1">
    <source>
        <dbReference type="EMBL" id="GFO15691.1"/>
    </source>
</evidence>
<evidence type="ECO:0000313" key="2">
    <source>
        <dbReference type="Proteomes" id="UP000735302"/>
    </source>
</evidence>
<keyword evidence="2" id="KW-1185">Reference proteome</keyword>
<gene>
    <name evidence="1" type="ORF">PoB_004219600</name>
</gene>
<accession>A0AAV4BA54</accession>